<evidence type="ECO:0008006" key="3">
    <source>
        <dbReference type="Google" id="ProtNLM"/>
    </source>
</evidence>
<evidence type="ECO:0000313" key="2">
    <source>
        <dbReference type="Proteomes" id="UP000477651"/>
    </source>
</evidence>
<dbReference type="Proteomes" id="UP000477651">
    <property type="component" value="Unassembled WGS sequence"/>
</dbReference>
<proteinExistence type="predicted"/>
<dbReference type="RefSeq" id="WP_163763772.1">
    <property type="nucleotide sequence ID" value="NZ_JAAGYR010000002.1"/>
</dbReference>
<name>A0A6L9Y3N1_9BURK</name>
<keyword evidence="2" id="KW-1185">Reference proteome</keyword>
<comment type="caution">
    <text evidence="1">The sequence shown here is derived from an EMBL/GenBank/DDBJ whole genome shotgun (WGS) entry which is preliminary data.</text>
</comment>
<dbReference type="EMBL" id="JAAGYR010000002">
    <property type="protein sequence ID" value="NEN75011.1"/>
    <property type="molecule type" value="Genomic_DNA"/>
</dbReference>
<dbReference type="InterPro" id="IPR029024">
    <property type="entry name" value="TerB-like"/>
</dbReference>
<dbReference type="AlphaFoldDB" id="A0A6L9Y3N1"/>
<dbReference type="Gene3D" id="1.10.3680.10">
    <property type="entry name" value="TerB-like"/>
    <property type="match status" value="1"/>
</dbReference>
<organism evidence="1 2">
    <name type="scientific">Pelistega ratti</name>
    <dbReference type="NCBI Taxonomy" id="2652177"/>
    <lineage>
        <taxon>Bacteria</taxon>
        <taxon>Pseudomonadati</taxon>
        <taxon>Pseudomonadota</taxon>
        <taxon>Betaproteobacteria</taxon>
        <taxon>Burkholderiales</taxon>
        <taxon>Alcaligenaceae</taxon>
        <taxon>Pelistega</taxon>
    </lineage>
</organism>
<sequence length="92" mass="10437">MPIPLFMGVTASSDYKDQRQTAEKLSEREKKIILTELIGAGFSSGHFDEEEKVLVKFIAAELGLDEESFEELTEAMEKFFIANKELSDLVFE</sequence>
<dbReference type="SUPFAM" id="SSF158682">
    <property type="entry name" value="TerB-like"/>
    <property type="match status" value="1"/>
</dbReference>
<gene>
    <name evidence="1" type="ORF">F9B74_01530</name>
</gene>
<reference evidence="1 2" key="1">
    <citation type="submission" date="2020-02" db="EMBL/GenBank/DDBJ databases">
        <title>Pelistega sp. NLN82 were isolated from wild rodents of the Hainan Island.</title>
        <authorList>
            <person name="Niu N."/>
            <person name="Zhou J."/>
        </authorList>
    </citation>
    <scope>NUCLEOTIDE SEQUENCE [LARGE SCALE GENOMIC DNA]</scope>
    <source>
        <strain evidence="1 2">NLN82</strain>
    </source>
</reference>
<evidence type="ECO:0000313" key="1">
    <source>
        <dbReference type="EMBL" id="NEN75011.1"/>
    </source>
</evidence>
<accession>A0A6L9Y3N1</accession>
<protein>
    <recommendedName>
        <fullName evidence="3">Tellurite resistance protein TerB</fullName>
    </recommendedName>
</protein>